<dbReference type="SMART" id="SM00181">
    <property type="entry name" value="EGF"/>
    <property type="match status" value="14"/>
</dbReference>
<dbReference type="InterPro" id="IPR011042">
    <property type="entry name" value="6-blade_b-propeller_TolB-like"/>
</dbReference>
<dbReference type="CDD" id="cd14953">
    <property type="entry name" value="NHL_like_1"/>
    <property type="match status" value="1"/>
</dbReference>
<protein>
    <recommendedName>
        <fullName evidence="7">EGF-like domain-containing protein</fullName>
    </recommendedName>
</protein>
<dbReference type="Pfam" id="PF07974">
    <property type="entry name" value="EGF_2"/>
    <property type="match status" value="2"/>
</dbReference>
<dbReference type="Pfam" id="PF23106">
    <property type="entry name" value="EGF_Teneurin"/>
    <property type="match status" value="2"/>
</dbReference>
<keyword evidence="3 4" id="KW-1015">Disulfide bond</keyword>
<evidence type="ECO:0000256" key="6">
    <source>
        <dbReference type="SAM" id="SignalP"/>
    </source>
</evidence>
<dbReference type="AlphaFoldDB" id="A0AA88H8J6"/>
<keyword evidence="2" id="KW-0677">Repeat</keyword>
<dbReference type="Gene3D" id="2.10.25.10">
    <property type="entry name" value="Laminin"/>
    <property type="match status" value="8"/>
</dbReference>
<dbReference type="SUPFAM" id="SSF101898">
    <property type="entry name" value="NHL repeat"/>
    <property type="match status" value="1"/>
</dbReference>
<dbReference type="PANTHER" id="PTHR11219">
    <property type="entry name" value="TENEURIN AND N-ACETYLGLUCOSAMINE-1-PHOSPHODIESTER ALPHA-N-ACETYLGLUCOSAMINIDASE"/>
    <property type="match status" value="1"/>
</dbReference>
<dbReference type="GeneID" id="68096340"/>
<evidence type="ECO:0000256" key="2">
    <source>
        <dbReference type="ARBA" id="ARBA00022737"/>
    </source>
</evidence>
<feature type="disulfide bond" evidence="4">
    <location>
        <begin position="698"/>
        <end position="707"/>
    </location>
</feature>
<dbReference type="PROSITE" id="PS01186">
    <property type="entry name" value="EGF_2"/>
    <property type="match status" value="4"/>
</dbReference>
<evidence type="ECO:0000256" key="4">
    <source>
        <dbReference type="PROSITE-ProRule" id="PRU00076"/>
    </source>
</evidence>
<gene>
    <name evidence="8" type="ORF">C9374_003885</name>
</gene>
<dbReference type="Gene3D" id="2.120.10.30">
    <property type="entry name" value="TolB, C-terminal domain"/>
    <property type="match status" value="3"/>
</dbReference>
<evidence type="ECO:0000256" key="3">
    <source>
        <dbReference type="ARBA" id="ARBA00023157"/>
    </source>
</evidence>
<dbReference type="EMBL" id="PYSW02000001">
    <property type="protein sequence ID" value="KAG2394121.1"/>
    <property type="molecule type" value="Genomic_DNA"/>
</dbReference>
<dbReference type="InterPro" id="IPR000742">
    <property type="entry name" value="EGF"/>
</dbReference>
<accession>A0AA88H8J6</accession>
<dbReference type="PROSITE" id="PS51125">
    <property type="entry name" value="NHL"/>
    <property type="match status" value="1"/>
</dbReference>
<evidence type="ECO:0000256" key="1">
    <source>
        <dbReference type="ARBA" id="ARBA00022536"/>
    </source>
</evidence>
<dbReference type="InterPro" id="IPR051216">
    <property type="entry name" value="Teneurin"/>
</dbReference>
<dbReference type="Proteomes" id="UP000816034">
    <property type="component" value="Unassembled WGS sequence"/>
</dbReference>
<dbReference type="Pfam" id="PF25021">
    <property type="entry name" value="TEN_NHL"/>
    <property type="match status" value="2"/>
</dbReference>
<name>A0AA88H8J6_NAELO</name>
<feature type="domain" description="EGF-like" evidence="7">
    <location>
        <begin position="676"/>
        <end position="708"/>
    </location>
</feature>
<comment type="caution">
    <text evidence="8">The sequence shown here is derived from an EMBL/GenBank/DDBJ whole genome shotgun (WGS) entry which is preliminary data.</text>
</comment>
<feature type="domain" description="EGF-like" evidence="7">
    <location>
        <begin position="560"/>
        <end position="589"/>
    </location>
</feature>
<dbReference type="PROSITE" id="PS00022">
    <property type="entry name" value="EGF_1"/>
    <property type="match status" value="9"/>
</dbReference>
<dbReference type="RefSeq" id="XP_044556015.1">
    <property type="nucleotide sequence ID" value="XM_044693462.1"/>
</dbReference>
<keyword evidence="6" id="KW-0732">Signal</keyword>
<evidence type="ECO:0000256" key="5">
    <source>
        <dbReference type="PROSITE-ProRule" id="PRU00504"/>
    </source>
</evidence>
<feature type="repeat" description="NHL" evidence="5">
    <location>
        <begin position="119"/>
        <end position="150"/>
    </location>
</feature>
<reference evidence="8 9" key="1">
    <citation type="journal article" date="2018" name="BMC Genomics">
        <title>The genome of Naegleria lovaniensis, the basis for a comparative approach to unravel pathogenicity factors of the human pathogenic amoeba N. fowleri.</title>
        <authorList>
            <person name="Liechti N."/>
            <person name="Schurch N."/>
            <person name="Bruggmann R."/>
            <person name="Wittwer M."/>
        </authorList>
    </citation>
    <scope>NUCLEOTIDE SEQUENCE [LARGE SCALE GENOMIC DNA]</scope>
    <source>
        <strain evidence="8 9">ATCC 30569</strain>
    </source>
</reference>
<evidence type="ECO:0000313" key="9">
    <source>
        <dbReference type="Proteomes" id="UP000816034"/>
    </source>
</evidence>
<dbReference type="InterPro" id="IPR013111">
    <property type="entry name" value="EGF_extracell"/>
</dbReference>
<feature type="disulfide bond" evidence="4">
    <location>
        <begin position="539"/>
        <end position="548"/>
    </location>
</feature>
<feature type="disulfide bond" evidence="4">
    <location>
        <begin position="579"/>
        <end position="588"/>
    </location>
</feature>
<sequence length="1102" mass="118348">MKKPQQLISSKLMLLVAILTAIHLALNEYRVVATVVVMFNISTVGGNGSPSFSSDGILATNSGMKPFSCQVSPSGDVIFADFQNHRIRKIDSQTGLISTIAGTGSTDYNGDNQSATSTNLNSPIGVFVSSSGQIYIAEFGGHRIRKIDTDGIITTIAGTGTAGSNGDSGPATFAQINSPICVYAHTNGDVYICDSYSHKVRKISTSGIISTIAGTGDAGLFGDGGPATSAHLFHPSQVHVTSNGEVYIMDRLNHRLRRINTLGIISTIVGTTIGYSGDQDVATNAQFSNPTGFHISPIGEIFISDYSNQRIRKVSLQGIVSTVAGNGSSGFSGDFSNALSATMYDPSSVVVNSTSGEIYFTDFNNNRIRKLSPYCDHTDYRFDPNTFNCTPICYGHVLSNACGGPQHGSCVAPNQCQCTSNYTGSTCSIPYCFGIAATNTTHVCSGGGRGMCVNPDQCQCSANYFGSQCEVTRCFGQWSNDTLKVCSGRGSCVDFNKCQCQSNYFSSQCEVSKCFGVFSNESIACSSHGTCLDTNVCQCSPNYYGPICNVTTCSGIFSNTSLVCNFNNGTCSSFNNCTCQAGYMGNTCEIPVCFGIRGDLPSQVCNAHGSCIRKDTCQCFNDWRGANCSIPDCFHIPSTNPNVCSSRGQCISNNTCSCDILKYDGPECQFYKCFGISSNRSQVCSGHGECMNVNQCQCHSGFGGDQCQYPSCYGILANFTSLVCSGGRGKCSSLNNCTCHFGYHGEECQFTTCYGLESNSSVVCNFRNGTCVDYDKCQCREKYFGSECQYPSCYGILSNDSRVCTGKRGQCISPDTCQCNTNYFGPDCEFTTCYGIPSNNSTVCNNGGGICRDFNTCECHLGWAGPKCMESYCFGKLSNSTLEVCSGHGNCTAPNECVCNDKFSGPDCSIHSCYGIAATNSSVCHQHGVCVELDQCSCRNDTMHFDCSLLFLRSDRLLLVFSKEQTTIGENTQNVTSQLSILDSRFLQYYAGRNVKITWEMTKESTHESIHKAEKTIQFSNSAFDTSITFQLPSLTEIGNITAHVVLMDVKTQLVISERISSRLSLRVTDVPPAPPQDPNNSLIIGIAVGVGAPLFAVGPLH</sequence>
<dbReference type="PROSITE" id="PS50026">
    <property type="entry name" value="EGF_3"/>
    <property type="match status" value="3"/>
</dbReference>
<evidence type="ECO:0000259" key="7">
    <source>
        <dbReference type="PROSITE" id="PS50026"/>
    </source>
</evidence>
<comment type="caution">
    <text evidence="4">Lacks conserved residue(s) required for the propagation of feature annotation.</text>
</comment>
<feature type="domain" description="EGF-like" evidence="7">
    <location>
        <begin position="510"/>
        <end position="549"/>
    </location>
</feature>
<evidence type="ECO:0000313" key="8">
    <source>
        <dbReference type="EMBL" id="KAG2394121.1"/>
    </source>
</evidence>
<organism evidence="8 9">
    <name type="scientific">Naegleria lovaniensis</name>
    <name type="common">Amoeba</name>
    <dbReference type="NCBI Taxonomy" id="51637"/>
    <lineage>
        <taxon>Eukaryota</taxon>
        <taxon>Discoba</taxon>
        <taxon>Heterolobosea</taxon>
        <taxon>Tetramitia</taxon>
        <taxon>Eutetramitia</taxon>
        <taxon>Vahlkampfiidae</taxon>
        <taxon>Naegleria</taxon>
    </lineage>
</organism>
<dbReference type="InterPro" id="IPR001258">
    <property type="entry name" value="NHL_repeat"/>
</dbReference>
<keyword evidence="9" id="KW-1185">Reference proteome</keyword>
<feature type="chain" id="PRO_5041716581" description="EGF-like domain-containing protein" evidence="6">
    <location>
        <begin position="28"/>
        <end position="1102"/>
    </location>
</feature>
<feature type="signal peptide" evidence="6">
    <location>
        <begin position="1"/>
        <end position="27"/>
    </location>
</feature>
<dbReference type="InterPro" id="IPR056822">
    <property type="entry name" value="TEN_NHL"/>
</dbReference>
<keyword evidence="1 4" id="KW-0245">EGF-like domain</keyword>
<proteinExistence type="predicted"/>
<dbReference type="PANTHER" id="PTHR11219:SF69">
    <property type="entry name" value="TENEURIN-A"/>
    <property type="match status" value="1"/>
</dbReference>